<reference evidence="3 4" key="1">
    <citation type="submission" date="2016-10" db="EMBL/GenBank/DDBJ databases">
        <authorList>
            <person name="de Groot N.N."/>
        </authorList>
    </citation>
    <scope>NUCLEOTIDE SEQUENCE [LARGE SCALE GENOMIC DNA]</scope>
    <source>
        <strain evidence="3 4">DSM 24015</strain>
    </source>
</reference>
<dbReference type="CDD" id="cd02258">
    <property type="entry name" value="Peptidase_C25_N"/>
    <property type="match status" value="1"/>
</dbReference>
<dbReference type="RefSeq" id="WP_092735824.1">
    <property type="nucleotide sequence ID" value="NZ_FNAS01000002.1"/>
</dbReference>
<evidence type="ECO:0000256" key="1">
    <source>
        <dbReference type="ARBA" id="ARBA00022729"/>
    </source>
</evidence>
<dbReference type="Gene3D" id="2.60.40.4070">
    <property type="match status" value="1"/>
</dbReference>
<dbReference type="AlphaFoldDB" id="A0A1G6ZJH5"/>
<dbReference type="SUPFAM" id="SSF52129">
    <property type="entry name" value="Caspase-like"/>
    <property type="match status" value="1"/>
</dbReference>
<name>A0A1G6ZJH5_9FLAO</name>
<protein>
    <submittedName>
        <fullName evidence="3">Peptidase family C25</fullName>
    </submittedName>
</protein>
<accession>A0A1G6ZJH5</accession>
<gene>
    <name evidence="3" type="ORF">SAMN05421544_102108</name>
</gene>
<dbReference type="InterPro" id="IPR029031">
    <property type="entry name" value="Gingipain_N_sf"/>
</dbReference>
<dbReference type="STRING" id="1071918.SAMN05421544_102108"/>
<dbReference type="Gene3D" id="3.40.50.1460">
    <property type="match status" value="1"/>
</dbReference>
<dbReference type="NCBIfam" id="NF033707">
    <property type="entry name" value="T9SS_sortase"/>
    <property type="match status" value="1"/>
</dbReference>
<sequence length="1272" mass="143810">MKKNFYFFFFLFLLSLFSYGQKVNVLWKGKRNVVFSNNTVELPNFDNKNFDYDKNNIFISYSEVLSEPYQYTIENLVWEKMPRNQLYDIDKNAINSEEENIAGIQKNPIAPGYLLNVRVKTLKKVGQDIYRLVSYDLKKSNQYVNFGSTAALGTSDNPLKSGTFYKIRVDKSGVFKITTQLLRSMGITPSDVNPKNLRVYGNGGLMLPEVNTNPYYKTLQENAIEVVGEEDGKWDDGDYALFYAQGPNGYRVFRNGRTDNRTDRASNFQNLYSDYSYYFITFDKGEGKRINIGSAAGTASQVVRNYDDYQYINEDKTNLKNVGRLWVGDSFTKELSFNFKTTQSIPSGSDIFLRTRIIAENPKNSSVSVNTNGTVNTINANSDFYIFQSVKANGEKEINVKISPDISRNPSAVFYLDYVEATYKQPLIFNGQQMNFRNYDIQEGNGGIYQFLMDNTASADEVWNVSDVVNPKREKNNATNANEFSFDYQADSEYFANEFVAFKREAAYEPVYVERVQNQDLHSLTNTDYLIITIPEFYNEAKRLADYHERENNFKTAIVYIQQIYNEYSSGSQDITAIRNFVSHLKNDGQLKYVLLMGNGSYDYKNKDYTYSNIIPSYESEYSLNYERSYVTDDYFVMTSPQNYNSVGTILPDLPIGRILANNVTEAKTAVDKTLAYYNALPQQSNPFGDWKMNIDMVVDDDRDYGSKAFYATIDPYIKNIFETRDSNEKEYHIRKLYLGAYPAVSTAGGVRYPSINKAITDAMSSSLFVFYFGHGGVNGWAQERVLTTDNIKNFNNFNKSYSRFPLVSTITCEFTLWDNAKINSAGAMLYKLKEGGPAAMITSSRALPISYGVDFTSIFLNGILSKNNEGNFNRLGDDFLKAKIEFGASSNHLRVNFIGDPAMRLTRPLPKIVIDDIKTPVSGKIRGLDFVSVQGHIDGHNDFNGKVSLTLFNQFQDKTIPDLTYKEEGNPAVKSSAIVKDGKFNVEFYMPKDIDAKDSHMRMMVYANDNEKDFYKSDSVLVGGINPDGINDHQPPGIKLYMNNTNFVNGGITNESPTLLACLTDDTGINATGAGIGHDITLVLDGEVVNTTVLNNYFTSGQSGGCITTNLKEYQKGSVSYPFKDLKAGEHQLLLKAWDINNNSATASLNFIVRPQGEENLVIKKLLNWPNPFTDKTYIQFEHNCADALEVTVQIYTITGHLVKIIHQMVSSEPYLEGYRTGREQIEWDGTDNYGATVGKGTYIYKVFVKGQNADVCKGTATGLEKMVLLK</sequence>
<evidence type="ECO:0000313" key="3">
    <source>
        <dbReference type="EMBL" id="SDE02809.1"/>
    </source>
</evidence>
<dbReference type="GO" id="GO:0006508">
    <property type="term" value="P:proteolysis"/>
    <property type="evidence" value="ECO:0007669"/>
    <property type="project" value="InterPro"/>
</dbReference>
<evidence type="ECO:0000259" key="2">
    <source>
        <dbReference type="Pfam" id="PF01364"/>
    </source>
</evidence>
<dbReference type="InterPro" id="IPR029030">
    <property type="entry name" value="Caspase-like_dom_sf"/>
</dbReference>
<keyword evidence="1" id="KW-0732">Signal</keyword>
<keyword evidence="4" id="KW-1185">Reference proteome</keyword>
<dbReference type="EMBL" id="FNAS01000002">
    <property type="protein sequence ID" value="SDE02809.1"/>
    <property type="molecule type" value="Genomic_DNA"/>
</dbReference>
<dbReference type="OrthoDB" id="9809780at2"/>
<dbReference type="InterPro" id="IPR001769">
    <property type="entry name" value="Gingipain"/>
</dbReference>
<organism evidence="3 4">
    <name type="scientific">Riemerella columbipharyngis</name>
    <dbReference type="NCBI Taxonomy" id="1071918"/>
    <lineage>
        <taxon>Bacteria</taxon>
        <taxon>Pseudomonadati</taxon>
        <taxon>Bacteroidota</taxon>
        <taxon>Flavobacteriia</taxon>
        <taxon>Flavobacteriales</taxon>
        <taxon>Weeksellaceae</taxon>
        <taxon>Riemerella</taxon>
    </lineage>
</organism>
<evidence type="ECO:0000313" key="4">
    <source>
        <dbReference type="Proteomes" id="UP000198517"/>
    </source>
</evidence>
<dbReference type="Proteomes" id="UP000198517">
    <property type="component" value="Unassembled WGS sequence"/>
</dbReference>
<proteinExistence type="predicted"/>
<dbReference type="Gene3D" id="3.40.50.10390">
    <property type="entry name" value="Gingipain r, domain 1"/>
    <property type="match status" value="1"/>
</dbReference>
<dbReference type="GO" id="GO:0008234">
    <property type="term" value="F:cysteine-type peptidase activity"/>
    <property type="evidence" value="ECO:0007669"/>
    <property type="project" value="InterPro"/>
</dbReference>
<dbReference type="Pfam" id="PF01364">
    <property type="entry name" value="Peptidase_C25"/>
    <property type="match status" value="1"/>
</dbReference>
<feature type="domain" description="Gingipain" evidence="2">
    <location>
        <begin position="529"/>
        <end position="906"/>
    </location>
</feature>